<name>Q4UCK2_THEAN</name>
<dbReference type="KEGG" id="tan:TA03475"/>
<evidence type="ECO:0000313" key="4">
    <source>
        <dbReference type="EMBL" id="CAI75449.1"/>
    </source>
</evidence>
<reference evidence="5" key="2">
    <citation type="submission" date="2018-07" db="EMBL/GenBank/DDBJ databases">
        <authorList>
            <person name="Quirk P.G."/>
            <person name="Krulwich T.A."/>
        </authorList>
    </citation>
    <scope>NUCLEOTIDE SEQUENCE</scope>
    <source>
        <strain evidence="5">Anand</strain>
    </source>
</reference>
<dbReference type="EMBL" id="UIVS01000003">
    <property type="protein sequence ID" value="SVP92576.1"/>
    <property type="molecule type" value="Genomic_DNA"/>
</dbReference>
<evidence type="ECO:0000256" key="1">
    <source>
        <dbReference type="SAM" id="Coils"/>
    </source>
</evidence>
<dbReference type="OrthoDB" id="10530523at2759"/>
<feature type="compositionally biased region" description="Basic and acidic residues" evidence="2">
    <location>
        <begin position="145"/>
        <end position="156"/>
    </location>
</feature>
<evidence type="ECO:0000256" key="2">
    <source>
        <dbReference type="SAM" id="MobiDB-lite"/>
    </source>
</evidence>
<feature type="signal peptide" evidence="3">
    <location>
        <begin position="1"/>
        <end position="19"/>
    </location>
</feature>
<organism evidence="4 7">
    <name type="scientific">Theileria annulata</name>
    <dbReference type="NCBI Taxonomy" id="5874"/>
    <lineage>
        <taxon>Eukaryota</taxon>
        <taxon>Sar</taxon>
        <taxon>Alveolata</taxon>
        <taxon>Apicomplexa</taxon>
        <taxon>Aconoidasida</taxon>
        <taxon>Piroplasmida</taxon>
        <taxon>Theileriidae</taxon>
        <taxon>Theileria</taxon>
    </lineage>
</organism>
<feature type="region of interest" description="Disordered" evidence="2">
    <location>
        <begin position="199"/>
        <end position="247"/>
    </location>
</feature>
<dbReference type="VEuPathDB" id="PiroplasmaDB:TA03475"/>
<accession>Q4UCK2</accession>
<dbReference type="RefSeq" id="XP_954925.1">
    <property type="nucleotide sequence ID" value="XM_949832.1"/>
</dbReference>
<evidence type="ECO:0000256" key="3">
    <source>
        <dbReference type="SAM" id="SignalP"/>
    </source>
</evidence>
<dbReference type="EMBL" id="CR940352">
    <property type="protein sequence ID" value="CAI75449.1"/>
    <property type="molecule type" value="Genomic_DNA"/>
</dbReference>
<protein>
    <submittedName>
        <fullName evidence="4">Uncharacterized protein</fullName>
    </submittedName>
</protein>
<dbReference type="EMBL" id="UIVT01000003">
    <property type="protein sequence ID" value="SVP93380.1"/>
    <property type="molecule type" value="Genomic_DNA"/>
</dbReference>
<dbReference type="OMA" id="RVVCNKK"/>
<feature type="coiled-coil region" evidence="1">
    <location>
        <begin position="47"/>
        <end position="74"/>
    </location>
</feature>
<dbReference type="AlphaFoldDB" id="Q4UCK2"/>
<dbReference type="GeneID" id="3864629"/>
<dbReference type="InParanoid" id="Q4UCK2"/>
<reference evidence="4 7" key="1">
    <citation type="journal article" date="2005" name="Science">
        <title>Genome of the host-cell transforming parasite Theileria annulata compared with T. parva.</title>
        <authorList>
            <person name="Pain A."/>
            <person name="Renauld H."/>
            <person name="Berriman M."/>
            <person name="Murphy L."/>
            <person name="Yeats C.A."/>
            <person name="Weir W."/>
            <person name="Kerhornou A."/>
            <person name="Aslett M."/>
            <person name="Bishop R."/>
            <person name="Bouchier C."/>
            <person name="Cochet M."/>
            <person name="Coulson R.M.R."/>
            <person name="Cronin A."/>
            <person name="de Villiers E.P."/>
            <person name="Fraser A."/>
            <person name="Fosker N."/>
            <person name="Gardner M."/>
            <person name="Goble A."/>
            <person name="Griffiths-Jones S."/>
            <person name="Harris D.E."/>
            <person name="Katzer F."/>
            <person name="Larke N."/>
            <person name="Lord A."/>
            <person name="Maser P."/>
            <person name="McKellar S."/>
            <person name="Mooney P."/>
            <person name="Morton F."/>
            <person name="Nene V."/>
            <person name="O'Neil S."/>
            <person name="Price C."/>
            <person name="Quail M.A."/>
            <person name="Rabbinowitsch E."/>
            <person name="Rawlings N.D."/>
            <person name="Rutter S."/>
            <person name="Saunders D."/>
            <person name="Seeger K."/>
            <person name="Shah T."/>
            <person name="Squares R."/>
            <person name="Squares S."/>
            <person name="Tivey A."/>
            <person name="Walker A.R."/>
            <person name="Woodward J."/>
            <person name="Dobbelaere D.A.E."/>
            <person name="Langsley G."/>
            <person name="Rajandream M.A."/>
            <person name="McKeever D."/>
            <person name="Shiels B."/>
            <person name="Tait A."/>
            <person name="Barrell B.G."/>
            <person name="Hall N."/>
        </authorList>
    </citation>
    <scope>NUCLEOTIDE SEQUENCE [LARGE SCALE GENOMIC DNA]</scope>
    <source>
        <strain evidence="7">Ankara</strain>
        <strain evidence="4">Ankara isolate clone C9</strain>
    </source>
</reference>
<gene>
    <name evidence="4" type="ORF">TA03475</name>
    <name evidence="6" type="ORF">TAT_000237100</name>
    <name evidence="5" type="ORF">TAV_000237200</name>
</gene>
<dbReference type="eggNOG" id="ENOG502QXT3">
    <property type="taxonomic scope" value="Eukaryota"/>
</dbReference>
<feature type="compositionally biased region" description="Acidic residues" evidence="2">
    <location>
        <begin position="223"/>
        <end position="233"/>
    </location>
</feature>
<proteinExistence type="predicted"/>
<feature type="chain" id="PRO_5036440904" evidence="3">
    <location>
        <begin position="20"/>
        <end position="247"/>
    </location>
</feature>
<dbReference type="Proteomes" id="UP000001950">
    <property type="component" value="Chromosome 3"/>
</dbReference>
<evidence type="ECO:0000313" key="5">
    <source>
        <dbReference type="EMBL" id="SVP92576.1"/>
    </source>
</evidence>
<keyword evidence="3" id="KW-0732">Signal</keyword>
<sequence>MKKLVITCLAGLFVKTVVGDTLTPPGFGSLDSLVVGAGKDLIAKSLLKGAKDELTDAKDKLKGAKDELTDAGKDLLGAGKDLLAENRNLASDLTKNEVQSGGKKGGDKMKPTFVDIPDQIKNETINKAPENLRGGSSSGNESGDGDEKKDPVLESIEGAEKKLVEALGAVKTRLVTHGKGHKPIKVDCGTTRVRVVCNKKGQPESVDELPEEKAEKALTTEVPEPEEPVEGEVTDVKESQEAELPEA</sequence>
<keyword evidence="7" id="KW-1185">Reference proteome</keyword>
<keyword evidence="1" id="KW-0175">Coiled coil</keyword>
<feature type="region of interest" description="Disordered" evidence="2">
    <location>
        <begin position="93"/>
        <end position="156"/>
    </location>
</feature>
<evidence type="ECO:0000313" key="6">
    <source>
        <dbReference type="EMBL" id="SVP93380.1"/>
    </source>
</evidence>
<evidence type="ECO:0000313" key="7">
    <source>
        <dbReference type="Proteomes" id="UP000001950"/>
    </source>
</evidence>